<gene>
    <name evidence="1" type="ORF">chiPu_0033349</name>
</gene>
<accession>A0A401U359</accession>
<evidence type="ECO:0000313" key="1">
    <source>
        <dbReference type="EMBL" id="GCC49276.1"/>
    </source>
</evidence>
<dbReference type="AlphaFoldDB" id="A0A401U359"/>
<proteinExistence type="predicted"/>
<keyword evidence="2" id="KW-1185">Reference proteome</keyword>
<protein>
    <submittedName>
        <fullName evidence="1">Uncharacterized protein</fullName>
    </submittedName>
</protein>
<comment type="caution">
    <text evidence="1">The sequence shown here is derived from an EMBL/GenBank/DDBJ whole genome shotgun (WGS) entry which is preliminary data.</text>
</comment>
<evidence type="ECO:0000313" key="2">
    <source>
        <dbReference type="Proteomes" id="UP000287033"/>
    </source>
</evidence>
<dbReference type="EMBL" id="BEZZ01260438">
    <property type="protein sequence ID" value="GCC49276.1"/>
    <property type="molecule type" value="Genomic_DNA"/>
</dbReference>
<reference evidence="1 2" key="1">
    <citation type="journal article" date="2018" name="Nat. Ecol. Evol.">
        <title>Shark genomes provide insights into elasmobranch evolution and the origin of vertebrates.</title>
        <authorList>
            <person name="Hara Y"/>
            <person name="Yamaguchi K"/>
            <person name="Onimaru K"/>
            <person name="Kadota M"/>
            <person name="Koyanagi M"/>
            <person name="Keeley SD"/>
            <person name="Tatsumi K"/>
            <person name="Tanaka K"/>
            <person name="Motone F"/>
            <person name="Kageyama Y"/>
            <person name="Nozu R"/>
            <person name="Adachi N"/>
            <person name="Nishimura O"/>
            <person name="Nakagawa R"/>
            <person name="Tanegashima C"/>
            <person name="Kiyatake I"/>
            <person name="Matsumoto R"/>
            <person name="Murakumo K"/>
            <person name="Nishida K"/>
            <person name="Terakita A"/>
            <person name="Kuratani S"/>
            <person name="Sato K"/>
            <person name="Hyodo S Kuraku.S."/>
        </authorList>
    </citation>
    <scope>NUCLEOTIDE SEQUENCE [LARGE SCALE GENOMIC DNA]</scope>
</reference>
<organism evidence="1 2">
    <name type="scientific">Chiloscyllium punctatum</name>
    <name type="common">Brownbanded bambooshark</name>
    <name type="synonym">Hemiscyllium punctatum</name>
    <dbReference type="NCBI Taxonomy" id="137246"/>
    <lineage>
        <taxon>Eukaryota</taxon>
        <taxon>Metazoa</taxon>
        <taxon>Chordata</taxon>
        <taxon>Craniata</taxon>
        <taxon>Vertebrata</taxon>
        <taxon>Chondrichthyes</taxon>
        <taxon>Elasmobranchii</taxon>
        <taxon>Galeomorphii</taxon>
        <taxon>Galeoidea</taxon>
        <taxon>Orectolobiformes</taxon>
        <taxon>Hemiscylliidae</taxon>
        <taxon>Chiloscyllium</taxon>
    </lineage>
</organism>
<dbReference type="Proteomes" id="UP000287033">
    <property type="component" value="Unassembled WGS sequence"/>
</dbReference>
<name>A0A401U359_CHIPU</name>
<sequence length="77" mass="8311">MMTTLAWGGAGILRSLSFGDFDQGLVREAPRKQVTAAPKVSNPSLGYLGSYARIAIHGSEFSPELKSHSRNRALHAQ</sequence>